<gene>
    <name evidence="2" type="ORF">ECRASSUSDP1_LOCUS24627</name>
</gene>
<dbReference type="Proteomes" id="UP001295684">
    <property type="component" value="Unassembled WGS sequence"/>
</dbReference>
<name>A0AAD2D876_EUPCR</name>
<feature type="region of interest" description="Disordered" evidence="1">
    <location>
        <begin position="294"/>
        <end position="318"/>
    </location>
</feature>
<dbReference type="EMBL" id="CAMPGE010025375">
    <property type="protein sequence ID" value="CAI2383136.1"/>
    <property type="molecule type" value="Genomic_DNA"/>
</dbReference>
<keyword evidence="3" id="KW-1185">Reference proteome</keyword>
<accession>A0AAD2D876</accession>
<evidence type="ECO:0000313" key="3">
    <source>
        <dbReference type="Proteomes" id="UP001295684"/>
    </source>
</evidence>
<protein>
    <submittedName>
        <fullName evidence="2">Uncharacterized protein</fullName>
    </submittedName>
</protein>
<proteinExistence type="predicted"/>
<evidence type="ECO:0000313" key="2">
    <source>
        <dbReference type="EMBL" id="CAI2383136.1"/>
    </source>
</evidence>
<organism evidence="2 3">
    <name type="scientific">Euplotes crassus</name>
    <dbReference type="NCBI Taxonomy" id="5936"/>
    <lineage>
        <taxon>Eukaryota</taxon>
        <taxon>Sar</taxon>
        <taxon>Alveolata</taxon>
        <taxon>Ciliophora</taxon>
        <taxon>Intramacronucleata</taxon>
        <taxon>Spirotrichea</taxon>
        <taxon>Hypotrichia</taxon>
        <taxon>Euplotida</taxon>
        <taxon>Euplotidae</taxon>
        <taxon>Moneuplotes</taxon>
    </lineage>
</organism>
<feature type="region of interest" description="Disordered" evidence="1">
    <location>
        <begin position="94"/>
        <end position="113"/>
    </location>
</feature>
<reference evidence="2" key="1">
    <citation type="submission" date="2023-07" db="EMBL/GenBank/DDBJ databases">
        <authorList>
            <consortium name="AG Swart"/>
            <person name="Singh M."/>
            <person name="Singh A."/>
            <person name="Seah K."/>
            <person name="Emmerich C."/>
        </authorList>
    </citation>
    <scope>NUCLEOTIDE SEQUENCE</scope>
    <source>
        <strain evidence="2">DP1</strain>
    </source>
</reference>
<evidence type="ECO:0000256" key="1">
    <source>
        <dbReference type="SAM" id="MobiDB-lite"/>
    </source>
</evidence>
<feature type="region of interest" description="Disordered" evidence="1">
    <location>
        <begin position="384"/>
        <end position="418"/>
    </location>
</feature>
<dbReference type="AlphaFoldDB" id="A0AAD2D876"/>
<sequence>MNLYKKINDLEATTKELSKIREHEQKEFKQKLNEFDAERAKFGTEKQSKVLELRKEVDKSNKVLTSQIDDLVRENERIRAELNDQKSKILELRSAEGEDMGAQKNDNPSGKLQGVDDFINDSKQVKSSLYNEFKIGNKNSVRSVLKSGTISFHPNMQCSSPTPRLEDHGNNYSHTLSLEHKYKSHISSPKIQNLFFEPQNSSATIGKDQNVKDIRMSRNFLAKHCNSECNALNESKAIYIPKNNQDLINTMLENNDMAPVKQSSERNPHRYSKKSLNSKIKDKVKKKGYLNISRRKSTQKLNHKDLKNQLKESTSKKPTVNSTVNTVIFNNYKKEKNPKKTLNHKISAISLRRSTLALNNNWTAEPPNVPSAKRPEILNDMRKVKKSNKKSSRLNSTLKKSSKNQNRTSELSSEVVHPSGSKVVKQNYNLSSFDSQLAGSRKPKSFLMSNLESMGLQELKRQVSPESTIKFFEP</sequence>
<comment type="caution">
    <text evidence="2">The sequence shown here is derived from an EMBL/GenBank/DDBJ whole genome shotgun (WGS) entry which is preliminary data.</text>
</comment>
<feature type="compositionally biased region" description="Basic and acidic residues" evidence="1">
    <location>
        <begin position="302"/>
        <end position="315"/>
    </location>
</feature>